<dbReference type="Pfam" id="PF08386">
    <property type="entry name" value="Abhydrolase_4"/>
    <property type="match status" value="1"/>
</dbReference>
<proteinExistence type="inferred from homology"/>
<evidence type="ECO:0000259" key="4">
    <source>
        <dbReference type="Pfam" id="PF08386"/>
    </source>
</evidence>
<comment type="similarity">
    <text evidence="1">Belongs to the peptidase S33 family.</text>
</comment>
<dbReference type="InterPro" id="IPR029058">
    <property type="entry name" value="AB_hydrolase_fold"/>
</dbReference>
<dbReference type="GO" id="GO:0016787">
    <property type="term" value="F:hydrolase activity"/>
    <property type="evidence" value="ECO:0007669"/>
    <property type="project" value="UniProtKB-KW"/>
</dbReference>
<dbReference type="InterPro" id="IPR051601">
    <property type="entry name" value="Serine_prot/Carboxylest_S33"/>
</dbReference>
<dbReference type="PANTHER" id="PTHR43248:SF25">
    <property type="entry name" value="AB HYDROLASE-1 DOMAIN-CONTAINING PROTEIN-RELATED"/>
    <property type="match status" value="1"/>
</dbReference>
<organism evidence="5 6">
    <name type="scientific">Coleophoma crateriformis</name>
    <dbReference type="NCBI Taxonomy" id="565419"/>
    <lineage>
        <taxon>Eukaryota</taxon>
        <taxon>Fungi</taxon>
        <taxon>Dikarya</taxon>
        <taxon>Ascomycota</taxon>
        <taxon>Pezizomycotina</taxon>
        <taxon>Leotiomycetes</taxon>
        <taxon>Helotiales</taxon>
        <taxon>Dermateaceae</taxon>
        <taxon>Coleophoma</taxon>
    </lineage>
</organism>
<dbReference type="AlphaFoldDB" id="A0A3D8SZK4"/>
<protein>
    <recommendedName>
        <fullName evidence="4">Peptidase S33 tripeptidyl aminopeptidase-like C-terminal domain-containing protein</fullName>
    </recommendedName>
</protein>
<evidence type="ECO:0000256" key="2">
    <source>
        <dbReference type="ARBA" id="ARBA00022801"/>
    </source>
</evidence>
<dbReference type="PANTHER" id="PTHR43248">
    <property type="entry name" value="2-SUCCINYL-6-HYDROXY-2,4-CYCLOHEXADIENE-1-CARBOXYLATE SYNTHASE"/>
    <property type="match status" value="1"/>
</dbReference>
<dbReference type="Gene3D" id="3.40.50.1820">
    <property type="entry name" value="alpha/beta hydrolase"/>
    <property type="match status" value="1"/>
</dbReference>
<dbReference type="Proteomes" id="UP000256328">
    <property type="component" value="Unassembled WGS sequence"/>
</dbReference>
<sequence>MASSKSEMYDRDTKGQMHNMEHSTKALVYNRRQSILRHAFLNLISLLMLIGIVTRMRIGLAGWLLGVTSTTPTTLSTPLSPFGLVSSTLTWVPCGGTQFQCANLSVPLNYMNTSDPRRASIAITRYLVRDRSAVNGTIIFNPGGPGGSGTGATFRKGPDIEDIFESKYDVVGFDPRGINMTLPRVTCSTAPSRNQHDVGIWDSFAQLITEECEENSGVDVLPFVNTPTVARDIVAIVDTLHAEKRYHNDIVEGYFAICEKVGVARCPLAGYEQGVKKTVMDLFDNLYDRPLPVSGNDITGLVTFFDYKSFFYGTLYRPKDWRRFVDITMDLLNGNGSSFLAATAPGPAGFGTAESGTAVLCTDAMPATNYSLTSWSEFVRNMTSLSFIAGDTRSLGTIPCRHWYAEPNERWMGTFDDVHLDVPVLMIGNTNDPATPLKSAKRLQDRMGRNAVLLEQRSYGHCSGSAVSTCTYGVILDYLLDGKLPEKGKVCEVDDADYGDYFADPEKVVGLGLGSAIGAFGSVVDEVRGNVF</sequence>
<keyword evidence="3" id="KW-0472">Membrane</keyword>
<keyword evidence="3" id="KW-1133">Transmembrane helix</keyword>
<feature type="transmembrane region" description="Helical" evidence="3">
    <location>
        <begin position="39"/>
        <end position="65"/>
    </location>
</feature>
<gene>
    <name evidence="5" type="ORF">BP5796_01139</name>
</gene>
<evidence type="ECO:0000256" key="1">
    <source>
        <dbReference type="ARBA" id="ARBA00010088"/>
    </source>
</evidence>
<keyword evidence="6" id="KW-1185">Reference proteome</keyword>
<accession>A0A3D8SZK4</accession>
<reference evidence="5 6" key="1">
    <citation type="journal article" date="2018" name="IMA Fungus">
        <title>IMA Genome-F 9: Draft genome sequence of Annulohypoxylon stygium, Aspergillus mulundensis, Berkeleyomyces basicola (syn. Thielaviopsis basicola), Ceratocystis smalleyi, two Cercospora beticola strains, Coleophoma cylindrospora, Fusarium fracticaudum, Phialophora cf. hyalina, and Morchella septimelata.</title>
        <authorList>
            <person name="Wingfield B.D."/>
            <person name="Bills G.F."/>
            <person name="Dong Y."/>
            <person name="Huang W."/>
            <person name="Nel W.J."/>
            <person name="Swalarsk-Parry B.S."/>
            <person name="Vaghefi N."/>
            <person name="Wilken P.M."/>
            <person name="An Z."/>
            <person name="de Beer Z.W."/>
            <person name="De Vos L."/>
            <person name="Chen L."/>
            <person name="Duong T.A."/>
            <person name="Gao Y."/>
            <person name="Hammerbacher A."/>
            <person name="Kikkert J.R."/>
            <person name="Li Y."/>
            <person name="Li H."/>
            <person name="Li K."/>
            <person name="Li Q."/>
            <person name="Liu X."/>
            <person name="Ma X."/>
            <person name="Naidoo K."/>
            <person name="Pethybridge S.J."/>
            <person name="Sun J."/>
            <person name="Steenkamp E.T."/>
            <person name="van der Nest M.A."/>
            <person name="van Wyk S."/>
            <person name="Wingfield M.J."/>
            <person name="Xiong C."/>
            <person name="Yue Q."/>
            <person name="Zhang X."/>
        </authorList>
    </citation>
    <scope>NUCLEOTIDE SEQUENCE [LARGE SCALE GENOMIC DNA]</scope>
    <source>
        <strain evidence="5 6">BP5796</strain>
    </source>
</reference>
<dbReference type="OrthoDB" id="425534at2759"/>
<dbReference type="InterPro" id="IPR013595">
    <property type="entry name" value="Pept_S33_TAP-like_C"/>
</dbReference>
<evidence type="ECO:0000313" key="5">
    <source>
        <dbReference type="EMBL" id="RDW91745.1"/>
    </source>
</evidence>
<evidence type="ECO:0000313" key="6">
    <source>
        <dbReference type="Proteomes" id="UP000256328"/>
    </source>
</evidence>
<dbReference type="SUPFAM" id="SSF53474">
    <property type="entry name" value="alpha/beta-Hydrolases"/>
    <property type="match status" value="1"/>
</dbReference>
<comment type="caution">
    <text evidence="5">The sequence shown here is derived from an EMBL/GenBank/DDBJ whole genome shotgun (WGS) entry which is preliminary data.</text>
</comment>
<keyword evidence="2" id="KW-0378">Hydrolase</keyword>
<name>A0A3D8SZK4_9HELO</name>
<keyword evidence="3" id="KW-0812">Transmembrane</keyword>
<evidence type="ECO:0000256" key="3">
    <source>
        <dbReference type="SAM" id="Phobius"/>
    </source>
</evidence>
<dbReference type="EMBL" id="PDLN01000002">
    <property type="protein sequence ID" value="RDW91745.1"/>
    <property type="molecule type" value="Genomic_DNA"/>
</dbReference>
<feature type="domain" description="Peptidase S33 tripeptidyl aminopeptidase-like C-terminal" evidence="4">
    <location>
        <begin position="389"/>
        <end position="491"/>
    </location>
</feature>